<evidence type="ECO:0000256" key="2">
    <source>
        <dbReference type="SAM" id="MobiDB-lite"/>
    </source>
</evidence>
<keyword evidence="1" id="KW-0175">Coiled coil</keyword>
<dbReference type="Proteomes" id="UP001279734">
    <property type="component" value="Unassembled WGS sequence"/>
</dbReference>
<dbReference type="InterPro" id="IPR040377">
    <property type="entry name" value="Ssl2009-like"/>
</dbReference>
<comment type="caution">
    <text evidence="3">The sequence shown here is derived from an EMBL/GenBank/DDBJ whole genome shotgun (WGS) entry which is preliminary data.</text>
</comment>
<reference evidence="3" key="1">
    <citation type="submission" date="2023-05" db="EMBL/GenBank/DDBJ databases">
        <title>Nepenthes gracilis genome sequencing.</title>
        <authorList>
            <person name="Fukushima K."/>
        </authorList>
    </citation>
    <scope>NUCLEOTIDE SEQUENCE</scope>
    <source>
        <strain evidence="3">SING2019-196</strain>
    </source>
</reference>
<feature type="region of interest" description="Disordered" evidence="2">
    <location>
        <begin position="213"/>
        <end position="234"/>
    </location>
</feature>
<keyword evidence="4" id="KW-1185">Reference proteome</keyword>
<proteinExistence type="predicted"/>
<dbReference type="AlphaFoldDB" id="A0AAD3S556"/>
<gene>
    <name evidence="3" type="ORF">Nepgr_006527</name>
</gene>
<accession>A0AAD3S556</accession>
<organism evidence="3 4">
    <name type="scientific">Nepenthes gracilis</name>
    <name type="common">Slender pitcher plant</name>
    <dbReference type="NCBI Taxonomy" id="150966"/>
    <lineage>
        <taxon>Eukaryota</taxon>
        <taxon>Viridiplantae</taxon>
        <taxon>Streptophyta</taxon>
        <taxon>Embryophyta</taxon>
        <taxon>Tracheophyta</taxon>
        <taxon>Spermatophyta</taxon>
        <taxon>Magnoliopsida</taxon>
        <taxon>eudicotyledons</taxon>
        <taxon>Gunneridae</taxon>
        <taxon>Pentapetalae</taxon>
        <taxon>Caryophyllales</taxon>
        <taxon>Nepenthaceae</taxon>
        <taxon>Nepenthes</taxon>
    </lineage>
</organism>
<dbReference type="EMBL" id="BSYO01000005">
    <property type="protein sequence ID" value="GMH04687.1"/>
    <property type="molecule type" value="Genomic_DNA"/>
</dbReference>
<dbReference type="PANTHER" id="PTHR34048:SF5">
    <property type="entry name" value="INNER MEMBRANE LOCALIZED PROTEIN"/>
    <property type="match status" value="1"/>
</dbReference>
<protein>
    <submittedName>
        <fullName evidence="3">Uncharacterized protein</fullName>
    </submittedName>
</protein>
<name>A0AAD3S556_NEPGR</name>
<dbReference type="GO" id="GO:0009706">
    <property type="term" value="C:chloroplast inner membrane"/>
    <property type="evidence" value="ECO:0007669"/>
    <property type="project" value="TreeGrafter"/>
</dbReference>
<feature type="coiled-coil region" evidence="1">
    <location>
        <begin position="186"/>
        <end position="213"/>
    </location>
</feature>
<dbReference type="GO" id="GO:0009535">
    <property type="term" value="C:chloroplast thylakoid membrane"/>
    <property type="evidence" value="ECO:0007669"/>
    <property type="project" value="TreeGrafter"/>
</dbReference>
<evidence type="ECO:0000313" key="4">
    <source>
        <dbReference type="Proteomes" id="UP001279734"/>
    </source>
</evidence>
<dbReference type="PANTHER" id="PTHR34048">
    <property type="entry name" value="LOW-DENSITY RECEPTOR-LIKE PROTEIN"/>
    <property type="match status" value="1"/>
</dbReference>
<evidence type="ECO:0000256" key="1">
    <source>
        <dbReference type="SAM" id="Coils"/>
    </source>
</evidence>
<sequence>MEIPSSKYRLNCHPTTKHVSYMGKNIGNIDLSLAPYSVICRSEIPDPNSTLSPPPFGCPLCFCREFWTMASLSNSLVFARNSPVQRSSGSFYKPADQCLGSLSLINVPFTSYGARKTLQRSIIVQAAYSDGERSGSAAAFVGGFILGGLVVGTLGCVYAPQISKALAGADRKDLMRKLPKFIYDEEKALEKTRKILTEKIAQLNSAIDDVSAQLHSEDAPNGAAVNSDELETPV</sequence>
<evidence type="ECO:0000313" key="3">
    <source>
        <dbReference type="EMBL" id="GMH04687.1"/>
    </source>
</evidence>